<protein>
    <submittedName>
        <fullName evidence="2">Uncharacterized protein</fullName>
    </submittedName>
</protein>
<feature type="region of interest" description="Disordered" evidence="1">
    <location>
        <begin position="1"/>
        <end position="59"/>
    </location>
</feature>
<gene>
    <name evidence="2" type="ORF">CRG98_010212</name>
</gene>
<dbReference type="AlphaFoldDB" id="A0A2I0KLP9"/>
<accession>A0A2I0KLP9</accession>
<sequence length="59" mass="6544">MAKHRRRPELSPASIPAVVAASRGENSRPRPRRCRCPPIPATLRLTGLGPRSPSTFRTR</sequence>
<reference evidence="2 3" key="1">
    <citation type="submission" date="2017-11" db="EMBL/GenBank/DDBJ databases">
        <title>De-novo sequencing of pomegranate (Punica granatum L.) genome.</title>
        <authorList>
            <person name="Akparov Z."/>
            <person name="Amiraslanov A."/>
            <person name="Hajiyeva S."/>
            <person name="Abbasov M."/>
            <person name="Kaur K."/>
            <person name="Hamwieh A."/>
            <person name="Solovyev V."/>
            <person name="Salamov A."/>
            <person name="Braich B."/>
            <person name="Kosarev P."/>
            <person name="Mahmoud A."/>
            <person name="Hajiyev E."/>
            <person name="Babayeva S."/>
            <person name="Izzatullayeva V."/>
            <person name="Mammadov A."/>
            <person name="Mammadov A."/>
            <person name="Sharifova S."/>
            <person name="Ojaghi J."/>
            <person name="Eynullazada K."/>
            <person name="Bayramov B."/>
            <person name="Abdulazimova A."/>
            <person name="Shahmuradov I."/>
        </authorList>
    </citation>
    <scope>NUCLEOTIDE SEQUENCE [LARGE SCALE GENOMIC DNA]</scope>
    <source>
        <strain evidence="3">cv. AG2017</strain>
        <tissue evidence="2">Leaf</tissue>
    </source>
</reference>
<organism evidence="2 3">
    <name type="scientific">Punica granatum</name>
    <name type="common">Pomegranate</name>
    <dbReference type="NCBI Taxonomy" id="22663"/>
    <lineage>
        <taxon>Eukaryota</taxon>
        <taxon>Viridiplantae</taxon>
        <taxon>Streptophyta</taxon>
        <taxon>Embryophyta</taxon>
        <taxon>Tracheophyta</taxon>
        <taxon>Spermatophyta</taxon>
        <taxon>Magnoliopsida</taxon>
        <taxon>eudicotyledons</taxon>
        <taxon>Gunneridae</taxon>
        <taxon>Pentapetalae</taxon>
        <taxon>rosids</taxon>
        <taxon>malvids</taxon>
        <taxon>Myrtales</taxon>
        <taxon>Lythraceae</taxon>
        <taxon>Punica</taxon>
    </lineage>
</organism>
<evidence type="ECO:0000313" key="3">
    <source>
        <dbReference type="Proteomes" id="UP000233551"/>
    </source>
</evidence>
<dbReference type="EMBL" id="PGOL01000508">
    <property type="protein sequence ID" value="PKI69414.1"/>
    <property type="molecule type" value="Genomic_DNA"/>
</dbReference>
<keyword evidence="3" id="KW-1185">Reference proteome</keyword>
<dbReference type="Proteomes" id="UP000233551">
    <property type="component" value="Unassembled WGS sequence"/>
</dbReference>
<proteinExistence type="predicted"/>
<comment type="caution">
    <text evidence="2">The sequence shown here is derived from an EMBL/GenBank/DDBJ whole genome shotgun (WGS) entry which is preliminary data.</text>
</comment>
<evidence type="ECO:0000256" key="1">
    <source>
        <dbReference type="SAM" id="MobiDB-lite"/>
    </source>
</evidence>
<evidence type="ECO:0000313" key="2">
    <source>
        <dbReference type="EMBL" id="PKI69414.1"/>
    </source>
</evidence>
<feature type="compositionally biased region" description="Low complexity" evidence="1">
    <location>
        <begin position="11"/>
        <end position="22"/>
    </location>
</feature>
<name>A0A2I0KLP9_PUNGR</name>